<feature type="compositionally biased region" description="Low complexity" evidence="1">
    <location>
        <begin position="8"/>
        <end position="21"/>
    </location>
</feature>
<keyword evidence="2" id="KW-1185">Reference proteome</keyword>
<dbReference type="AlphaFoldDB" id="A0A1I7X4J7"/>
<name>A0A1I7X4J7_HETBA</name>
<proteinExistence type="predicted"/>
<evidence type="ECO:0000313" key="2">
    <source>
        <dbReference type="Proteomes" id="UP000095283"/>
    </source>
</evidence>
<dbReference type="Proteomes" id="UP000095283">
    <property type="component" value="Unplaced"/>
</dbReference>
<feature type="region of interest" description="Disordered" evidence="1">
    <location>
        <begin position="1"/>
        <end position="21"/>
    </location>
</feature>
<evidence type="ECO:0000256" key="1">
    <source>
        <dbReference type="SAM" id="MobiDB-lite"/>
    </source>
</evidence>
<organism evidence="2 3">
    <name type="scientific">Heterorhabditis bacteriophora</name>
    <name type="common">Entomopathogenic nematode worm</name>
    <dbReference type="NCBI Taxonomy" id="37862"/>
    <lineage>
        <taxon>Eukaryota</taxon>
        <taxon>Metazoa</taxon>
        <taxon>Ecdysozoa</taxon>
        <taxon>Nematoda</taxon>
        <taxon>Chromadorea</taxon>
        <taxon>Rhabditida</taxon>
        <taxon>Rhabditina</taxon>
        <taxon>Rhabditomorpha</taxon>
        <taxon>Strongyloidea</taxon>
        <taxon>Heterorhabditidae</taxon>
        <taxon>Heterorhabditis</taxon>
    </lineage>
</organism>
<dbReference type="WBParaSite" id="Hba_12466">
    <property type="protein sequence ID" value="Hba_12466"/>
    <property type="gene ID" value="Hba_12466"/>
</dbReference>
<sequence>MEPAGIDSSTTTPYASPTTTRPRQVSYVCWANKLLCFYALR</sequence>
<accession>A0A1I7X4J7</accession>
<protein>
    <submittedName>
        <fullName evidence="3">Uncharacterized protein</fullName>
    </submittedName>
</protein>
<reference evidence="3" key="1">
    <citation type="submission" date="2016-11" db="UniProtKB">
        <authorList>
            <consortium name="WormBaseParasite"/>
        </authorList>
    </citation>
    <scope>IDENTIFICATION</scope>
</reference>
<evidence type="ECO:0000313" key="3">
    <source>
        <dbReference type="WBParaSite" id="Hba_12466"/>
    </source>
</evidence>